<keyword evidence="2" id="KW-1185">Reference proteome</keyword>
<sequence length="260" mass="28883">MRDTPRRTAASNEDGALPERPEPSARFGRHPLVIELQLFFVSDSHSTVSTDFGARAAERLSFACSATAELAALRRALSLDEAKSTPDRLWLPAHCGTRGYEEADRLAALAQRDDACPTSSVAAFSDARLLHVYALPSSDEFCEVLSIMSGILEDKPPTLEELCLCLKLPIPRRPLEADFKIEYCEWVPEADRDRVTQLLKSEVSRLPRRKHHVTSDSPATGEPEDCSSFDEGGHGRRDSEAQDVMLYLQSDDKDVKDVLK</sequence>
<reference evidence="1 2" key="1">
    <citation type="journal article" date="2020" name="Cell">
        <title>Large-Scale Comparative Analyses of Tick Genomes Elucidate Their Genetic Diversity and Vector Capacities.</title>
        <authorList>
            <consortium name="Tick Genome and Microbiome Consortium (TIGMIC)"/>
            <person name="Jia N."/>
            <person name="Wang J."/>
            <person name="Shi W."/>
            <person name="Du L."/>
            <person name="Sun Y."/>
            <person name="Zhan W."/>
            <person name="Jiang J.F."/>
            <person name="Wang Q."/>
            <person name="Zhang B."/>
            <person name="Ji P."/>
            <person name="Bell-Sakyi L."/>
            <person name="Cui X.M."/>
            <person name="Yuan T.T."/>
            <person name="Jiang B.G."/>
            <person name="Yang W.F."/>
            <person name="Lam T.T."/>
            <person name="Chang Q.C."/>
            <person name="Ding S.J."/>
            <person name="Wang X.J."/>
            <person name="Zhu J.G."/>
            <person name="Ruan X.D."/>
            <person name="Zhao L."/>
            <person name="Wei J.T."/>
            <person name="Ye R.Z."/>
            <person name="Que T.C."/>
            <person name="Du C.H."/>
            <person name="Zhou Y.H."/>
            <person name="Cheng J.X."/>
            <person name="Dai P.F."/>
            <person name="Guo W.B."/>
            <person name="Han X.H."/>
            <person name="Huang E.J."/>
            <person name="Li L.F."/>
            <person name="Wei W."/>
            <person name="Gao Y.C."/>
            <person name="Liu J.Z."/>
            <person name="Shao H.Z."/>
            <person name="Wang X."/>
            <person name="Wang C.C."/>
            <person name="Yang T.C."/>
            <person name="Huo Q.B."/>
            <person name="Li W."/>
            <person name="Chen H.Y."/>
            <person name="Chen S.E."/>
            <person name="Zhou L.G."/>
            <person name="Ni X.B."/>
            <person name="Tian J.H."/>
            <person name="Sheng Y."/>
            <person name="Liu T."/>
            <person name="Pan Y.S."/>
            <person name="Xia L.Y."/>
            <person name="Li J."/>
            <person name="Zhao F."/>
            <person name="Cao W.C."/>
        </authorList>
    </citation>
    <scope>NUCLEOTIDE SEQUENCE [LARGE SCALE GENOMIC DNA]</scope>
    <source>
        <strain evidence="1">Iper-2018</strain>
    </source>
</reference>
<accession>A0AC60QF34</accession>
<dbReference type="EMBL" id="JABSTQ010009134">
    <property type="protein sequence ID" value="KAG0432607.1"/>
    <property type="molecule type" value="Genomic_DNA"/>
</dbReference>
<organism evidence="1 2">
    <name type="scientific">Ixodes persulcatus</name>
    <name type="common">Taiga tick</name>
    <dbReference type="NCBI Taxonomy" id="34615"/>
    <lineage>
        <taxon>Eukaryota</taxon>
        <taxon>Metazoa</taxon>
        <taxon>Ecdysozoa</taxon>
        <taxon>Arthropoda</taxon>
        <taxon>Chelicerata</taxon>
        <taxon>Arachnida</taxon>
        <taxon>Acari</taxon>
        <taxon>Parasitiformes</taxon>
        <taxon>Ixodida</taxon>
        <taxon>Ixodoidea</taxon>
        <taxon>Ixodidae</taxon>
        <taxon>Ixodinae</taxon>
        <taxon>Ixodes</taxon>
    </lineage>
</organism>
<evidence type="ECO:0000313" key="2">
    <source>
        <dbReference type="Proteomes" id="UP000805193"/>
    </source>
</evidence>
<gene>
    <name evidence="1" type="ORF">HPB47_020678</name>
</gene>
<name>A0AC60QF34_IXOPE</name>
<protein>
    <submittedName>
        <fullName evidence="1">Uncharacterized protein</fullName>
    </submittedName>
</protein>
<proteinExistence type="predicted"/>
<comment type="caution">
    <text evidence="1">The sequence shown here is derived from an EMBL/GenBank/DDBJ whole genome shotgun (WGS) entry which is preliminary data.</text>
</comment>
<evidence type="ECO:0000313" key="1">
    <source>
        <dbReference type="EMBL" id="KAG0432607.1"/>
    </source>
</evidence>
<dbReference type="Proteomes" id="UP000805193">
    <property type="component" value="Unassembled WGS sequence"/>
</dbReference>